<protein>
    <submittedName>
        <fullName evidence="1">Uncharacterized protein</fullName>
    </submittedName>
</protein>
<reference evidence="1" key="1">
    <citation type="submission" date="2022-04" db="EMBL/GenBank/DDBJ databases">
        <title>Jade perch genome.</title>
        <authorList>
            <person name="Chao B."/>
        </authorList>
    </citation>
    <scope>NUCLEOTIDE SEQUENCE</scope>
    <source>
        <strain evidence="1">CB-2022</strain>
    </source>
</reference>
<dbReference type="Proteomes" id="UP000831701">
    <property type="component" value="Chromosome 23"/>
</dbReference>
<evidence type="ECO:0000313" key="1">
    <source>
        <dbReference type="EMBL" id="KAI3352824.1"/>
    </source>
</evidence>
<keyword evidence="2" id="KW-1185">Reference proteome</keyword>
<comment type="caution">
    <text evidence="1">The sequence shown here is derived from an EMBL/GenBank/DDBJ whole genome shotgun (WGS) entry which is preliminary data.</text>
</comment>
<name>A0ACB8VBH6_9TELE</name>
<organism evidence="1 2">
    <name type="scientific">Scortum barcoo</name>
    <name type="common">barcoo grunter</name>
    <dbReference type="NCBI Taxonomy" id="214431"/>
    <lineage>
        <taxon>Eukaryota</taxon>
        <taxon>Metazoa</taxon>
        <taxon>Chordata</taxon>
        <taxon>Craniata</taxon>
        <taxon>Vertebrata</taxon>
        <taxon>Euteleostomi</taxon>
        <taxon>Actinopterygii</taxon>
        <taxon>Neopterygii</taxon>
        <taxon>Teleostei</taxon>
        <taxon>Neoteleostei</taxon>
        <taxon>Acanthomorphata</taxon>
        <taxon>Eupercaria</taxon>
        <taxon>Centrarchiformes</taxon>
        <taxon>Terapontoidei</taxon>
        <taxon>Terapontidae</taxon>
        <taxon>Scortum</taxon>
    </lineage>
</organism>
<proteinExistence type="predicted"/>
<dbReference type="EMBL" id="CM041553">
    <property type="protein sequence ID" value="KAI3352824.1"/>
    <property type="molecule type" value="Genomic_DNA"/>
</dbReference>
<sequence>SQMETSSQGRVGGGLWNNPRAPQYSKETQDMLRLMMQESRLTNLQRKQIDTCLKNGEALPLISEPSSSASPCQPKTSRSVQKRQSSRPQRRSAESCRSGNSYVREKFQPGPIKSFSPLVIFFLHFNPGDLEKEKRRLQNLLATGQEEPTAPSVSKCKDPGEGRDLYQEVLDEIEERRQFLADMAALGKERPYVGIINSEISQRIRELELLDKARSNKDTTSSESKEATVGQMTENTDFKETEER</sequence>
<feature type="non-terminal residue" evidence="1">
    <location>
        <position position="1"/>
    </location>
</feature>
<accession>A0ACB8VBH6</accession>
<gene>
    <name evidence="1" type="ORF">L3Q82_019400</name>
</gene>
<evidence type="ECO:0000313" key="2">
    <source>
        <dbReference type="Proteomes" id="UP000831701"/>
    </source>
</evidence>